<proteinExistence type="predicted"/>
<feature type="compositionally biased region" description="Polar residues" evidence="1">
    <location>
        <begin position="298"/>
        <end position="318"/>
    </location>
</feature>
<accession>A0A3M7SGK3</accession>
<feature type="compositionally biased region" description="Basic and acidic residues" evidence="1">
    <location>
        <begin position="372"/>
        <end position="385"/>
    </location>
</feature>
<gene>
    <name evidence="2" type="ORF">BpHYR1_042185</name>
</gene>
<keyword evidence="3" id="KW-1185">Reference proteome</keyword>
<reference evidence="2 3" key="1">
    <citation type="journal article" date="2018" name="Sci. Rep.">
        <title>Genomic signatures of local adaptation to the degree of environmental predictability in rotifers.</title>
        <authorList>
            <person name="Franch-Gras L."/>
            <person name="Hahn C."/>
            <person name="Garcia-Roger E.M."/>
            <person name="Carmona M.J."/>
            <person name="Serra M."/>
            <person name="Gomez A."/>
        </authorList>
    </citation>
    <scope>NUCLEOTIDE SEQUENCE [LARGE SCALE GENOMIC DNA]</scope>
    <source>
        <strain evidence="2">HYR1</strain>
    </source>
</reference>
<feature type="non-terminal residue" evidence="2">
    <location>
        <position position="1"/>
    </location>
</feature>
<feature type="compositionally biased region" description="Polar residues" evidence="1">
    <location>
        <begin position="339"/>
        <end position="367"/>
    </location>
</feature>
<feature type="compositionally biased region" description="Low complexity" evidence="1">
    <location>
        <begin position="124"/>
        <end position="134"/>
    </location>
</feature>
<evidence type="ECO:0000256" key="1">
    <source>
        <dbReference type="SAM" id="MobiDB-lite"/>
    </source>
</evidence>
<dbReference type="AlphaFoldDB" id="A0A3M7SGK3"/>
<feature type="region of interest" description="Disordered" evidence="1">
    <location>
        <begin position="511"/>
        <end position="535"/>
    </location>
</feature>
<comment type="caution">
    <text evidence="2">The sequence shown here is derived from an EMBL/GenBank/DDBJ whole genome shotgun (WGS) entry which is preliminary data.</text>
</comment>
<evidence type="ECO:0000313" key="3">
    <source>
        <dbReference type="Proteomes" id="UP000276133"/>
    </source>
</evidence>
<dbReference type="EMBL" id="REGN01001400">
    <property type="protein sequence ID" value="RNA34892.1"/>
    <property type="molecule type" value="Genomic_DNA"/>
</dbReference>
<sequence length="571" mass="64299">LFTYFCLDESEMTDKKSSKTLEICSLVDSIEQRMHAETRDSVTMVDKSVIIDESVQNHHLSSLTNSATSIKSTKSDSSKTAAATAANKIDKMSPGLAKRINTLSLSDYTESSSPISNQTSPGVSTNSSSASQNSCNSANLKIQFALEKNMQKLNLTSKNVQNSQKLTKEDIELFTNNEHMCHVSNRNSAEREMTPDSIDENFYLNQNPNSNTNTNANTNAKSKKIKSQNLKTNTNKVYQRNKLTNSCSLNAMNNFVSASSTSSSISSSLSSPITNQQTCSKWTSKLNKNILAPIQQSSHLTPAQQNRQKIKSIQQPFQISRHRPRPLTAKTKNKKVSESLRNSSRNVKNVQMKQMKQTKQASYNTVAANGDCHNRFGVDHEHGKEEEEDDNDDDIDDDDGDDEEEKQDEWDDENDNEYEDCDQNDGEEYQSFEANTKTKSKLIVKPQAVKSYTQSDFKYTKKPNIGHNNFCKQNISAFIQPKNNLNTSGSSSTSTLHSNHDSNRISTSIHCTHQKHHKLANTNSNSDRDFDTDEETNKLLEKQIQNSENEIQDQQQQCKNYIETKQKSRES</sequence>
<feature type="compositionally biased region" description="Polar residues" evidence="1">
    <location>
        <begin position="108"/>
        <end position="123"/>
    </location>
</feature>
<dbReference type="Proteomes" id="UP000276133">
    <property type="component" value="Unassembled WGS sequence"/>
</dbReference>
<feature type="region of interest" description="Disordered" evidence="1">
    <location>
        <begin position="108"/>
        <end position="134"/>
    </location>
</feature>
<protein>
    <submittedName>
        <fullName evidence="2">Uncharacterized protein</fullName>
    </submittedName>
</protein>
<organism evidence="2 3">
    <name type="scientific">Brachionus plicatilis</name>
    <name type="common">Marine rotifer</name>
    <name type="synonym">Brachionus muelleri</name>
    <dbReference type="NCBI Taxonomy" id="10195"/>
    <lineage>
        <taxon>Eukaryota</taxon>
        <taxon>Metazoa</taxon>
        <taxon>Spiralia</taxon>
        <taxon>Gnathifera</taxon>
        <taxon>Rotifera</taxon>
        <taxon>Eurotatoria</taxon>
        <taxon>Monogononta</taxon>
        <taxon>Pseudotrocha</taxon>
        <taxon>Ploima</taxon>
        <taxon>Brachionidae</taxon>
        <taxon>Brachionus</taxon>
    </lineage>
</organism>
<feature type="region of interest" description="Disordered" evidence="1">
    <location>
        <begin position="298"/>
        <end position="424"/>
    </location>
</feature>
<feature type="compositionally biased region" description="Acidic residues" evidence="1">
    <location>
        <begin position="386"/>
        <end position="424"/>
    </location>
</feature>
<name>A0A3M7SGK3_BRAPC</name>
<evidence type="ECO:0000313" key="2">
    <source>
        <dbReference type="EMBL" id="RNA34892.1"/>
    </source>
</evidence>